<dbReference type="EMBL" id="MK514282">
    <property type="protein sequence ID" value="QBP07445.1"/>
    <property type="molecule type" value="Genomic_DNA"/>
</dbReference>
<dbReference type="Proteomes" id="UP000295398">
    <property type="component" value="Segment"/>
</dbReference>
<organism evidence="1 2">
    <name type="scientific">Erwinia phage Derbicus</name>
    <dbReference type="NCBI Taxonomy" id="2530027"/>
    <lineage>
        <taxon>Viruses</taxon>
        <taxon>Duplodnaviria</taxon>
        <taxon>Heunggongvirae</taxon>
        <taxon>Uroviricota</taxon>
        <taxon>Caudoviricetes</taxon>
        <taxon>Chimalliviridae</taxon>
        <taxon>Derbicusvirus</taxon>
        <taxon>Derbicusvirus derbicus</taxon>
    </lineage>
</organism>
<name>A0A482IDD9_9CAUD</name>
<proteinExistence type="predicted"/>
<keyword evidence="2" id="KW-1185">Reference proteome</keyword>
<accession>A0A482IDD9</accession>
<sequence>MSNKPNRGVIMKLKTIYNFLKLDTFSGTVIKTGTTNLHHRDDPHLEIVSLDITIQSDSDPEAHFIYHMGILEFMHSIKEHSVAVGDHITIRKYPLQTIYGVKRFESKAKMSENEKLAVNWLVDHGIKELQRKSKLLRMRSGGDDITAMQLETHALRAILIKSRLMERKNEPTTC</sequence>
<gene>
    <name evidence="1" type="ORF">DERBICUS_19</name>
</gene>
<protein>
    <submittedName>
        <fullName evidence="1">Uncharacterized protein</fullName>
    </submittedName>
</protein>
<reference evidence="1 2" key="1">
    <citation type="submission" date="2019-02" db="EMBL/GenBank/DDBJ databases">
        <authorList>
            <person name="Webb C.J."/>
            <person name="Sharma R."/>
            <person name="Berg J.A."/>
            <person name="Payne A.M."/>
            <person name="Fajardo C.P."/>
            <person name="Breakwell D.P."/>
            <person name="Hope S."/>
            <person name="Grose J.H."/>
        </authorList>
    </citation>
    <scope>NUCLEOTIDE SEQUENCE [LARGE SCALE GENOMIC DNA]</scope>
</reference>
<evidence type="ECO:0000313" key="1">
    <source>
        <dbReference type="EMBL" id="QBP07445.1"/>
    </source>
</evidence>
<evidence type="ECO:0000313" key="2">
    <source>
        <dbReference type="Proteomes" id="UP000295398"/>
    </source>
</evidence>